<evidence type="ECO:0000313" key="2">
    <source>
        <dbReference type="EMBL" id="KAL1870137.1"/>
    </source>
</evidence>
<evidence type="ECO:0000259" key="1">
    <source>
        <dbReference type="Pfam" id="PF13847"/>
    </source>
</evidence>
<dbReference type="InterPro" id="IPR029063">
    <property type="entry name" value="SAM-dependent_MTases_sf"/>
</dbReference>
<accession>A0ABR3X2L3</accession>
<dbReference type="Gene3D" id="3.40.50.150">
    <property type="entry name" value="Vaccinia Virus protein VP39"/>
    <property type="match status" value="1"/>
</dbReference>
<dbReference type="InterPro" id="IPR025714">
    <property type="entry name" value="Methyltranfer_dom"/>
</dbReference>
<reference evidence="2 3" key="1">
    <citation type="journal article" date="2024" name="IMA Fungus">
        <title>IMA Genome - F19 : A genome assembly and annotation guide to empower mycologists, including annotated draft genome sequences of Ceratocystis pirilliformis, Diaporthe australafricana, Fusarium ophioides, Paecilomyces lecythidis, and Sporothrix stenoceras.</title>
        <authorList>
            <person name="Aylward J."/>
            <person name="Wilson A.M."/>
            <person name="Visagie C.M."/>
            <person name="Spraker J."/>
            <person name="Barnes I."/>
            <person name="Buitendag C."/>
            <person name="Ceriani C."/>
            <person name="Del Mar Angel L."/>
            <person name="du Plessis D."/>
            <person name="Fuchs T."/>
            <person name="Gasser K."/>
            <person name="Kramer D."/>
            <person name="Li W."/>
            <person name="Munsamy K."/>
            <person name="Piso A."/>
            <person name="Price J.L."/>
            <person name="Sonnekus B."/>
            <person name="Thomas C."/>
            <person name="van der Nest A."/>
            <person name="van Dijk A."/>
            <person name="van Heerden A."/>
            <person name="van Vuuren N."/>
            <person name="Yilmaz N."/>
            <person name="Duong T.A."/>
            <person name="van der Merwe N.A."/>
            <person name="Wingfield M.J."/>
            <person name="Wingfield B.D."/>
        </authorList>
    </citation>
    <scope>NUCLEOTIDE SEQUENCE [LARGE SCALE GENOMIC DNA]</scope>
    <source>
        <strain evidence="2 3">CMW 18167</strain>
    </source>
</reference>
<dbReference type="EMBL" id="JAVDPF010000032">
    <property type="protein sequence ID" value="KAL1870137.1"/>
    <property type="molecule type" value="Genomic_DNA"/>
</dbReference>
<gene>
    <name evidence="2" type="ORF">Plec18167_007655</name>
</gene>
<sequence>MANRSRQSWQGSTYFLPCDNEESHRLTLQHEFVTQTLSGSLLVLPESFVSGLDSEDVKVLDVGTGNAVWLSDFHSTISSTAQLVGVDIENRMYPAMYPPQMSFEVGSVLEFPPSWSNNFNLVHQRLLLAGLKMSEWPIAISEDFRVLKSGGYLQLVEVDLRNMGVGPNSARLLKILTELFSLNNMDLNQADRLPSLVRNAGFADVQVLRKEWRLHGESNKLPRENAVRGHRGLKGPVVKCGLLSSDAEFDDMMARVETEWESIPGDPLTICVITGRKP</sequence>
<protein>
    <recommendedName>
        <fullName evidence="1">Methyltransferase domain-containing protein</fullName>
    </recommendedName>
</protein>
<evidence type="ECO:0000313" key="3">
    <source>
        <dbReference type="Proteomes" id="UP001583193"/>
    </source>
</evidence>
<dbReference type="SUPFAM" id="SSF53335">
    <property type="entry name" value="S-adenosyl-L-methionine-dependent methyltransferases"/>
    <property type="match status" value="1"/>
</dbReference>
<name>A0ABR3X2L3_9EURO</name>
<keyword evidence="3" id="KW-1185">Reference proteome</keyword>
<dbReference type="PANTHER" id="PTHR43591">
    <property type="entry name" value="METHYLTRANSFERASE"/>
    <property type="match status" value="1"/>
</dbReference>
<dbReference type="Proteomes" id="UP001583193">
    <property type="component" value="Unassembled WGS sequence"/>
</dbReference>
<organism evidence="2 3">
    <name type="scientific">Paecilomyces lecythidis</name>
    <dbReference type="NCBI Taxonomy" id="3004212"/>
    <lineage>
        <taxon>Eukaryota</taxon>
        <taxon>Fungi</taxon>
        <taxon>Dikarya</taxon>
        <taxon>Ascomycota</taxon>
        <taxon>Pezizomycotina</taxon>
        <taxon>Eurotiomycetes</taxon>
        <taxon>Eurotiomycetidae</taxon>
        <taxon>Eurotiales</taxon>
        <taxon>Thermoascaceae</taxon>
        <taxon>Paecilomyces</taxon>
    </lineage>
</organism>
<comment type="caution">
    <text evidence="2">The sequence shown here is derived from an EMBL/GenBank/DDBJ whole genome shotgun (WGS) entry which is preliminary data.</text>
</comment>
<proteinExistence type="predicted"/>
<feature type="domain" description="Methyltransferase" evidence="1">
    <location>
        <begin position="54"/>
        <end position="184"/>
    </location>
</feature>
<dbReference type="Pfam" id="PF13847">
    <property type="entry name" value="Methyltransf_31"/>
    <property type="match status" value="1"/>
</dbReference>